<dbReference type="InterPro" id="IPR019079">
    <property type="entry name" value="Capsule_synth_CapA"/>
</dbReference>
<sequence length="328" mass="35291">MITMALAGDVMLGRGVSRAVRGMAAADPWGDLLPRLAAADLFIVNLECAITDHDRPWSRGWKLFHFRGGPHVLKVLAAAGVDAVSLANNHTLDFEEQGLFDTLAHLDRAGIGHAGAGRTLADAAAPAWLEAGGQKVALIAVTDNEADFAATPTSAGTHYLPVSPSRETLAYLADLIASARRAGADLVVFSNHWGPNMVDRPPAHFRAFARAVVELGVDLYFGHSAHLVQGVEIHRGKPILYDTGDFIDDYAVDPLMRNDRSFLFLVTFDGQRLTRLELIPASLSFARVAIAQEPERAAICRRMKALSAELGTRLDEQDGALLWAAEGG</sequence>
<feature type="domain" description="Capsule synthesis protein CapA" evidence="2">
    <location>
        <begin position="3"/>
        <end position="250"/>
    </location>
</feature>
<organism evidence="3 4">
    <name type="scientific">Crenobacter cavernae</name>
    <dbReference type="NCBI Taxonomy" id="2290923"/>
    <lineage>
        <taxon>Bacteria</taxon>
        <taxon>Pseudomonadati</taxon>
        <taxon>Pseudomonadota</taxon>
        <taxon>Betaproteobacteria</taxon>
        <taxon>Neisseriales</taxon>
        <taxon>Neisseriaceae</taxon>
        <taxon>Crenobacter</taxon>
    </lineage>
</organism>
<evidence type="ECO:0000313" key="4">
    <source>
        <dbReference type="Proteomes" id="UP000254537"/>
    </source>
</evidence>
<dbReference type="KEGG" id="ccah:DWG20_12225"/>
<dbReference type="EMBL" id="CP031337">
    <property type="protein sequence ID" value="AXK40152.1"/>
    <property type="molecule type" value="Genomic_DNA"/>
</dbReference>
<dbReference type="InterPro" id="IPR052169">
    <property type="entry name" value="CW_Biosynth-Accessory"/>
</dbReference>
<dbReference type="InterPro" id="IPR029052">
    <property type="entry name" value="Metallo-depent_PP-like"/>
</dbReference>
<comment type="similarity">
    <text evidence="1">Belongs to the CapA family.</text>
</comment>
<dbReference type="Pfam" id="PF09587">
    <property type="entry name" value="PGA_cap"/>
    <property type="match status" value="1"/>
</dbReference>
<dbReference type="Proteomes" id="UP000254537">
    <property type="component" value="Chromosome"/>
</dbReference>
<evidence type="ECO:0000313" key="3">
    <source>
        <dbReference type="EMBL" id="AXK40152.1"/>
    </source>
</evidence>
<dbReference type="SUPFAM" id="SSF56300">
    <property type="entry name" value="Metallo-dependent phosphatases"/>
    <property type="match status" value="1"/>
</dbReference>
<reference evidence="3 4" key="1">
    <citation type="submission" date="2018-07" db="EMBL/GenBank/DDBJ databases">
        <title>Crenobacter cavernae sp. nov., isolated from a karst cave.</title>
        <authorList>
            <person name="Zhu H."/>
        </authorList>
    </citation>
    <scope>NUCLEOTIDE SEQUENCE [LARGE SCALE GENOMIC DNA]</scope>
    <source>
        <strain evidence="3 4">K1W11S-77</strain>
    </source>
</reference>
<accession>A0A345Y8A0</accession>
<dbReference type="SMART" id="SM00854">
    <property type="entry name" value="PGA_cap"/>
    <property type="match status" value="1"/>
</dbReference>
<protein>
    <submittedName>
        <fullName evidence="3">CapA family protein</fullName>
    </submittedName>
</protein>
<gene>
    <name evidence="3" type="ORF">DWG20_12225</name>
</gene>
<dbReference type="PANTHER" id="PTHR33393">
    <property type="entry name" value="POLYGLUTAMINE SYNTHESIS ACCESSORY PROTEIN RV0574C-RELATED"/>
    <property type="match status" value="1"/>
</dbReference>
<dbReference type="CDD" id="cd07381">
    <property type="entry name" value="MPP_CapA"/>
    <property type="match status" value="1"/>
</dbReference>
<dbReference type="AlphaFoldDB" id="A0A345Y8A0"/>
<dbReference type="PANTHER" id="PTHR33393:SF13">
    <property type="entry name" value="PGA BIOSYNTHESIS PROTEIN CAPA"/>
    <property type="match status" value="1"/>
</dbReference>
<dbReference type="OrthoDB" id="5405713at2"/>
<dbReference type="Gene3D" id="3.60.21.10">
    <property type="match status" value="1"/>
</dbReference>
<evidence type="ECO:0000259" key="2">
    <source>
        <dbReference type="SMART" id="SM00854"/>
    </source>
</evidence>
<evidence type="ECO:0000256" key="1">
    <source>
        <dbReference type="ARBA" id="ARBA00005662"/>
    </source>
</evidence>
<name>A0A345Y8A0_9NEIS</name>
<proteinExistence type="inferred from homology"/>